<accession>A0A4R5DJD1</accession>
<dbReference type="Gene3D" id="3.30.420.40">
    <property type="match status" value="1"/>
</dbReference>
<dbReference type="InterPro" id="IPR043129">
    <property type="entry name" value="ATPase_NBD"/>
</dbReference>
<dbReference type="AlphaFoldDB" id="A0A4R5DJD1"/>
<dbReference type="EMBL" id="SMKZ01000013">
    <property type="protein sequence ID" value="TDE10673.1"/>
    <property type="molecule type" value="Genomic_DNA"/>
</dbReference>
<dbReference type="RefSeq" id="WP_131894469.1">
    <property type="nucleotide sequence ID" value="NZ_SMKZ01000013.1"/>
</dbReference>
<dbReference type="Proteomes" id="UP000294739">
    <property type="component" value="Unassembled WGS sequence"/>
</dbReference>
<evidence type="ECO:0000313" key="1">
    <source>
        <dbReference type="EMBL" id="TDE10673.1"/>
    </source>
</evidence>
<dbReference type="SUPFAM" id="SSF53067">
    <property type="entry name" value="Actin-like ATPase domain"/>
    <property type="match status" value="1"/>
</dbReference>
<proteinExistence type="predicted"/>
<reference evidence="1 2" key="1">
    <citation type="submission" date="2019-03" db="EMBL/GenBank/DDBJ databases">
        <title>Draft genome sequences of novel Actinobacteria.</title>
        <authorList>
            <person name="Sahin N."/>
            <person name="Ay H."/>
            <person name="Saygin H."/>
        </authorList>
    </citation>
    <scope>NUCLEOTIDE SEQUENCE [LARGE SCALE GENOMIC DNA]</scope>
    <source>
        <strain evidence="1 2">5K138</strain>
    </source>
</reference>
<keyword evidence="2" id="KW-1185">Reference proteome</keyword>
<organism evidence="1 2">
    <name type="scientific">Jiangella asiatica</name>
    <dbReference type="NCBI Taxonomy" id="2530372"/>
    <lineage>
        <taxon>Bacteria</taxon>
        <taxon>Bacillati</taxon>
        <taxon>Actinomycetota</taxon>
        <taxon>Actinomycetes</taxon>
        <taxon>Jiangellales</taxon>
        <taxon>Jiangellaceae</taxon>
        <taxon>Jiangella</taxon>
    </lineage>
</organism>
<protein>
    <submittedName>
        <fullName evidence="1">Uncharacterized protein</fullName>
    </submittedName>
</protein>
<comment type="caution">
    <text evidence="1">The sequence shown here is derived from an EMBL/GenBank/DDBJ whole genome shotgun (WGS) entry which is preliminary data.</text>
</comment>
<name>A0A4R5DJD1_9ACTN</name>
<evidence type="ECO:0000313" key="2">
    <source>
        <dbReference type="Proteomes" id="UP000294739"/>
    </source>
</evidence>
<sequence length="84" mass="8774">MAVHAKPPVALSALAPLVTAHAGTDPEADRILAEAADHLLAHARAVRAAGDPTPIVLAGSLLPPTHRWPGWSGRAWRRPGRTPS</sequence>
<dbReference type="InParanoid" id="A0A4R5DJD1"/>
<gene>
    <name evidence="1" type="ORF">E1269_11405</name>
</gene>